<keyword evidence="8" id="KW-1015">Disulfide bond</keyword>
<sequence>MDRYDQYGRVGRPVVNTTDSINVEFGLSLIQILNVDERNQVLETNVWFTYNWVDIMLTWNKTEHDGIDSVRVPSDKVWLPDIVLYNFADPRLKEQREALVVVDNNGGVLWVPQAILRSSCQFETTYFPFDQQICKLKFGSWTYDGTKLDLNFLRNEQNFSLTDYIPGTEWEIIENIGNKTELFYDCCPNTPYPDLTFYLTIKRKVAFYSFILILPCALLSLLTLVIFWVPPESPAKLVLGMNVFVAFFVLLLLLSESTPKAADSVPLIGAYFCLSMVMITFSTILSTIVANMFFRGVRINRAPRWLRVLMIDVVARVFMIRDKLIDPATEAQQKYNWAMRKTGEKNTTELKCAKVRLLDDGKEERFCNPSNEQHDQQTIIHNNIDMDRLSLMRSTLADDIRIIREIMENYRDKKAKAETKENNLKEWKIICCVTDRLFFLLYLIINIIGIVVIFFGH</sequence>
<keyword evidence="7 14" id="KW-0472">Membrane</keyword>
<keyword evidence="18" id="KW-1185">Reference proteome</keyword>
<dbReference type="SUPFAM" id="SSF90112">
    <property type="entry name" value="Neurotransmitter-gated ion-channel transmembrane pore"/>
    <property type="match status" value="1"/>
</dbReference>
<dbReference type="InterPro" id="IPR038050">
    <property type="entry name" value="Neuro_actylchol_rec"/>
</dbReference>
<dbReference type="InterPro" id="IPR002394">
    <property type="entry name" value="Nicotinic_acetylcholine_rcpt"/>
</dbReference>
<dbReference type="Gene3D" id="1.20.58.390">
    <property type="entry name" value="Neurotransmitter-gated ion-channel transmembrane domain"/>
    <property type="match status" value="2"/>
</dbReference>
<evidence type="ECO:0000259" key="15">
    <source>
        <dbReference type="Pfam" id="PF02931"/>
    </source>
</evidence>
<accession>A0ABQ9FPI1</accession>
<keyword evidence="6" id="KW-0406">Ion transport</keyword>
<keyword evidence="3 14" id="KW-0812">Transmembrane</keyword>
<dbReference type="InterPro" id="IPR036734">
    <property type="entry name" value="Neur_chan_lig-bd_sf"/>
</dbReference>
<reference evidence="17 18" key="1">
    <citation type="submission" date="2022-12" db="EMBL/GenBank/DDBJ databases">
        <title>Chromosome-level genome of Tegillarca granosa.</title>
        <authorList>
            <person name="Kim J."/>
        </authorList>
    </citation>
    <scope>NUCLEOTIDE SEQUENCE [LARGE SCALE GENOMIC DNA]</scope>
    <source>
        <strain evidence="17">Teg-2019</strain>
        <tissue evidence="17">Adductor muscle</tissue>
    </source>
</reference>
<evidence type="ECO:0000256" key="10">
    <source>
        <dbReference type="ARBA" id="ARBA00023180"/>
    </source>
</evidence>
<dbReference type="InterPro" id="IPR006202">
    <property type="entry name" value="Neur_chan_lig-bd"/>
</dbReference>
<feature type="transmembrane region" description="Helical" evidence="14">
    <location>
        <begin position="205"/>
        <end position="230"/>
    </location>
</feature>
<evidence type="ECO:0000256" key="9">
    <source>
        <dbReference type="ARBA" id="ARBA00023170"/>
    </source>
</evidence>
<organism evidence="17 18">
    <name type="scientific">Tegillarca granosa</name>
    <name type="common">Malaysian cockle</name>
    <name type="synonym">Anadara granosa</name>
    <dbReference type="NCBI Taxonomy" id="220873"/>
    <lineage>
        <taxon>Eukaryota</taxon>
        <taxon>Metazoa</taxon>
        <taxon>Spiralia</taxon>
        <taxon>Lophotrochozoa</taxon>
        <taxon>Mollusca</taxon>
        <taxon>Bivalvia</taxon>
        <taxon>Autobranchia</taxon>
        <taxon>Pteriomorphia</taxon>
        <taxon>Arcoida</taxon>
        <taxon>Arcoidea</taxon>
        <taxon>Arcidae</taxon>
        <taxon>Tegillarca</taxon>
    </lineage>
</organism>
<dbReference type="SUPFAM" id="SSF63712">
    <property type="entry name" value="Nicotinic receptor ligand binding domain-like"/>
    <property type="match status" value="1"/>
</dbReference>
<dbReference type="InterPro" id="IPR006029">
    <property type="entry name" value="Neurotrans-gated_channel_TM"/>
</dbReference>
<dbReference type="Gene3D" id="2.70.170.10">
    <property type="entry name" value="Neurotransmitter-gated ion-channel ligand-binding domain"/>
    <property type="match status" value="1"/>
</dbReference>
<evidence type="ECO:0000256" key="11">
    <source>
        <dbReference type="ARBA" id="ARBA00023286"/>
    </source>
</evidence>
<dbReference type="Pfam" id="PF02932">
    <property type="entry name" value="Neur_chan_memb"/>
    <property type="match status" value="1"/>
</dbReference>
<dbReference type="InterPro" id="IPR006201">
    <property type="entry name" value="Neur_channel"/>
</dbReference>
<evidence type="ECO:0000256" key="6">
    <source>
        <dbReference type="ARBA" id="ARBA00023065"/>
    </source>
</evidence>
<comment type="subcellular location">
    <subcellularLocation>
        <location evidence="13">Synaptic cell membrane</location>
        <topology evidence="13">Multi-pass membrane protein</topology>
    </subcellularLocation>
</comment>
<dbReference type="EMBL" id="JARBDR010000214">
    <property type="protein sequence ID" value="KAJ8319191.1"/>
    <property type="molecule type" value="Genomic_DNA"/>
</dbReference>
<keyword evidence="5" id="KW-0770">Synapse</keyword>
<evidence type="ECO:0000256" key="12">
    <source>
        <dbReference type="ARBA" id="ARBA00023303"/>
    </source>
</evidence>
<dbReference type="Proteomes" id="UP001217089">
    <property type="component" value="Unassembled WGS sequence"/>
</dbReference>
<evidence type="ECO:0000256" key="1">
    <source>
        <dbReference type="ARBA" id="ARBA00022448"/>
    </source>
</evidence>
<feature type="domain" description="Neurotransmitter-gated ion-channel transmembrane" evidence="16">
    <location>
        <begin position="212"/>
        <end position="454"/>
    </location>
</feature>
<feature type="transmembrane region" description="Helical" evidence="14">
    <location>
        <begin position="437"/>
        <end position="456"/>
    </location>
</feature>
<keyword evidence="9" id="KW-0675">Receptor</keyword>
<keyword evidence="2" id="KW-1003">Cell membrane</keyword>
<comment type="caution">
    <text evidence="17">The sequence shown here is derived from an EMBL/GenBank/DDBJ whole genome shotgun (WGS) entry which is preliminary data.</text>
</comment>
<keyword evidence="1" id="KW-0813">Transport</keyword>
<keyword evidence="12" id="KW-0407">Ion channel</keyword>
<evidence type="ECO:0000256" key="14">
    <source>
        <dbReference type="SAM" id="Phobius"/>
    </source>
</evidence>
<dbReference type="InterPro" id="IPR036719">
    <property type="entry name" value="Neuro-gated_channel_TM_sf"/>
</dbReference>
<feature type="transmembrane region" description="Helical" evidence="14">
    <location>
        <begin position="237"/>
        <end position="255"/>
    </location>
</feature>
<evidence type="ECO:0000259" key="16">
    <source>
        <dbReference type="Pfam" id="PF02932"/>
    </source>
</evidence>
<evidence type="ECO:0000313" key="17">
    <source>
        <dbReference type="EMBL" id="KAJ8319191.1"/>
    </source>
</evidence>
<feature type="transmembrane region" description="Helical" evidence="14">
    <location>
        <begin position="267"/>
        <end position="294"/>
    </location>
</feature>
<dbReference type="CDD" id="cd19051">
    <property type="entry name" value="LGIC_TM_cation"/>
    <property type="match status" value="1"/>
</dbReference>
<dbReference type="PANTHER" id="PTHR18945">
    <property type="entry name" value="NEUROTRANSMITTER GATED ION CHANNEL"/>
    <property type="match status" value="1"/>
</dbReference>
<gene>
    <name evidence="17" type="ORF">KUTeg_004282</name>
</gene>
<dbReference type="PRINTS" id="PR00252">
    <property type="entry name" value="NRIONCHANNEL"/>
</dbReference>
<evidence type="ECO:0000256" key="4">
    <source>
        <dbReference type="ARBA" id="ARBA00022989"/>
    </source>
</evidence>
<keyword evidence="4 14" id="KW-1133">Transmembrane helix</keyword>
<evidence type="ECO:0000256" key="13">
    <source>
        <dbReference type="ARBA" id="ARBA00034099"/>
    </source>
</evidence>
<protein>
    <submittedName>
        <fullName evidence="17">Uncharacterized protein</fullName>
    </submittedName>
</protein>
<feature type="domain" description="Neurotransmitter-gated ion-channel ligand-binding" evidence="15">
    <location>
        <begin position="5"/>
        <end position="205"/>
    </location>
</feature>
<keyword evidence="11" id="KW-1071">Ligand-gated ion channel</keyword>
<keyword evidence="10" id="KW-0325">Glycoprotein</keyword>
<evidence type="ECO:0000256" key="3">
    <source>
        <dbReference type="ARBA" id="ARBA00022692"/>
    </source>
</evidence>
<proteinExistence type="predicted"/>
<evidence type="ECO:0000256" key="2">
    <source>
        <dbReference type="ARBA" id="ARBA00022475"/>
    </source>
</evidence>
<dbReference type="CDD" id="cd19033">
    <property type="entry name" value="LGIC_ECD_nAChR_proto-like"/>
    <property type="match status" value="1"/>
</dbReference>
<name>A0ABQ9FPI1_TEGGR</name>
<dbReference type="Pfam" id="PF02931">
    <property type="entry name" value="Neur_chan_LBD"/>
    <property type="match status" value="1"/>
</dbReference>
<evidence type="ECO:0000256" key="7">
    <source>
        <dbReference type="ARBA" id="ARBA00023136"/>
    </source>
</evidence>
<evidence type="ECO:0000313" key="18">
    <source>
        <dbReference type="Proteomes" id="UP001217089"/>
    </source>
</evidence>
<dbReference type="PRINTS" id="PR00254">
    <property type="entry name" value="NICOTINICR"/>
</dbReference>
<evidence type="ECO:0000256" key="8">
    <source>
        <dbReference type="ARBA" id="ARBA00023157"/>
    </source>
</evidence>
<evidence type="ECO:0000256" key="5">
    <source>
        <dbReference type="ARBA" id="ARBA00023018"/>
    </source>
</evidence>